<reference evidence="2 3" key="1">
    <citation type="submission" date="2018-12" db="EMBL/GenBank/DDBJ databases">
        <authorList>
            <consortium name="Pathogen Informatics"/>
        </authorList>
    </citation>
    <scope>NUCLEOTIDE SEQUENCE [LARGE SCALE GENOMIC DNA]</scope>
    <source>
        <strain evidence="2 3">NCTC13079</strain>
    </source>
</reference>
<keyword evidence="1" id="KW-1133">Transmembrane helix</keyword>
<gene>
    <name evidence="2" type="ORF">NCTC13079_01124</name>
</gene>
<dbReference type="Pfam" id="PF11070">
    <property type="entry name" value="DUF2871"/>
    <property type="match status" value="1"/>
</dbReference>
<keyword evidence="1" id="KW-0812">Transmembrane</keyword>
<feature type="transmembrane region" description="Helical" evidence="1">
    <location>
        <begin position="71"/>
        <end position="91"/>
    </location>
</feature>
<feature type="transmembrane region" description="Helical" evidence="1">
    <location>
        <begin position="321"/>
        <end position="344"/>
    </location>
</feature>
<keyword evidence="1" id="KW-0472">Membrane</keyword>
<sequence>MALGESLFDVFYLCVVIGLGVRLLFTRKEGAKLFGWMAVLLGAGDAFHLIPRILSHMSPGGFGAYERALSMGQFVTSITMTIFYVLFYFYYKAQSGDSDKKKMAAILVLAAVRIVCVLLPQNGWGSMPGDYTMGIVRNIPFAIMGILLILWTYRHRHKAGLQYMSLLIFLSFAFYIPVVLWADTRPAVGALMMPKTLAYVGIVVVGFRHFVPAFGAESILDQALTFGVMGLVGGVWYREFTKFFGYTAPSHLSKLHVHTLALGLMVLLIAYLFVRTSDAKTLARFRRPFYLYNIGLVWTLAAMLAYGIYDVVAEGAGTISEAALSGVSGMGHILLGVGLIWLFVRIKKGQRQIA</sequence>
<feature type="transmembrane region" description="Helical" evidence="1">
    <location>
        <begin position="219"/>
        <end position="237"/>
    </location>
</feature>
<accession>A0A3S5BWE0</accession>
<feature type="transmembrane region" description="Helical" evidence="1">
    <location>
        <begin position="103"/>
        <end position="120"/>
    </location>
</feature>
<dbReference type="EMBL" id="LR134523">
    <property type="protein sequence ID" value="VEJ35935.1"/>
    <property type="molecule type" value="Genomic_DNA"/>
</dbReference>
<feature type="transmembrane region" description="Helical" evidence="1">
    <location>
        <begin position="6"/>
        <end position="26"/>
    </location>
</feature>
<name>A0A3S5BWE0_9FIRM</name>
<dbReference type="Proteomes" id="UP000269544">
    <property type="component" value="Chromosome"/>
</dbReference>
<feature type="transmembrane region" description="Helical" evidence="1">
    <location>
        <begin position="33"/>
        <end position="51"/>
    </location>
</feature>
<feature type="transmembrane region" description="Helical" evidence="1">
    <location>
        <begin position="289"/>
        <end position="309"/>
    </location>
</feature>
<dbReference type="KEGG" id="piv:NCTC13079_01124"/>
<keyword evidence="3" id="KW-1185">Reference proteome</keyword>
<feature type="transmembrane region" description="Helical" evidence="1">
    <location>
        <begin position="132"/>
        <end position="151"/>
    </location>
</feature>
<dbReference type="AlphaFoldDB" id="A0A3S5BWE0"/>
<evidence type="ECO:0000256" key="1">
    <source>
        <dbReference type="SAM" id="Phobius"/>
    </source>
</evidence>
<evidence type="ECO:0000313" key="3">
    <source>
        <dbReference type="Proteomes" id="UP000269544"/>
    </source>
</evidence>
<protein>
    <submittedName>
        <fullName evidence="2">Protein of uncharacterized function (DUF2871)</fullName>
    </submittedName>
</protein>
<evidence type="ECO:0000313" key="2">
    <source>
        <dbReference type="EMBL" id="VEJ35935.1"/>
    </source>
</evidence>
<dbReference type="InterPro" id="IPR021299">
    <property type="entry name" value="DUF2871"/>
</dbReference>
<proteinExistence type="predicted"/>
<feature type="transmembrane region" description="Helical" evidence="1">
    <location>
        <begin position="163"/>
        <end position="182"/>
    </location>
</feature>
<dbReference type="RefSeq" id="WP_126465685.1">
    <property type="nucleotide sequence ID" value="NZ_JAUSWF010000003.1"/>
</dbReference>
<dbReference type="OrthoDB" id="1644899at2"/>
<feature type="transmembrane region" description="Helical" evidence="1">
    <location>
        <begin position="257"/>
        <end position="277"/>
    </location>
</feature>
<organism evidence="2 3">
    <name type="scientific">Aedoeadaptatus ivorii</name>
    <dbReference type="NCBI Taxonomy" id="54006"/>
    <lineage>
        <taxon>Bacteria</taxon>
        <taxon>Bacillati</taxon>
        <taxon>Bacillota</taxon>
        <taxon>Tissierellia</taxon>
        <taxon>Tissierellales</taxon>
        <taxon>Peptoniphilaceae</taxon>
        <taxon>Aedoeadaptatus</taxon>
    </lineage>
</organism>